<dbReference type="AlphaFoldDB" id="A0A6P1BRI2"/>
<keyword evidence="2" id="KW-1185">Reference proteome</keyword>
<comment type="caution">
    <text evidence="1">The sequence shown here is derived from an EMBL/GenBank/DDBJ whole genome shotgun (WGS) entry which is preliminary data.</text>
</comment>
<dbReference type="RefSeq" id="WP_163159784.1">
    <property type="nucleotide sequence ID" value="NZ_VKHP01000166.1"/>
</dbReference>
<dbReference type="EMBL" id="VKHP01000166">
    <property type="protein sequence ID" value="NEV00213.1"/>
    <property type="molecule type" value="Genomic_DNA"/>
</dbReference>
<evidence type="ECO:0000313" key="1">
    <source>
        <dbReference type="EMBL" id="NEV00213.1"/>
    </source>
</evidence>
<proteinExistence type="predicted"/>
<gene>
    <name evidence="1" type="ORF">FNJ47_31465</name>
</gene>
<dbReference type="PANTHER" id="PTHR30024:SF7">
    <property type="entry name" value="NITRATE_NITRITE BINDING PROTEIN NRTA"/>
    <property type="match status" value="1"/>
</dbReference>
<dbReference type="Pfam" id="PF13379">
    <property type="entry name" value="NMT1_2"/>
    <property type="match status" value="1"/>
</dbReference>
<sequence>MSDVAMPHISRRSVLTVIAAGGAALATGRAWAQAAAGRAIYPVAVPVYQTQFVADRIGYFKEAGLDCKLVQGGSGVKTREIIASSQGDIGIGDVTHPMQLTNHGRGGRVLLPVDTRSNSVMFILRKDLKDQGINSLEAFAQWKRPDGRKPIVSVSSLGGTNHVWASYYMETMGLDDKVTWIGTGNVDTMLGSLKSKQVDILVSSLSLLNEAQQQGWGELLFDGTDEAIWNKHIGGKVPVTAHFTLQAIIDKDPAKMQAYVTALWRASQWIKAHKPAEVYDAIEPYVGSTSRDANLLEITAIQKVADYEGIVDAASFARGEKVWFREMTGIKPHKIADVVNSNLIEAARKAYPG</sequence>
<name>A0A6P1BRI2_9BRAD</name>
<dbReference type="PANTHER" id="PTHR30024">
    <property type="entry name" value="ALIPHATIC SULFONATES-BINDING PROTEIN-RELATED"/>
    <property type="match status" value="1"/>
</dbReference>
<reference evidence="1 2" key="1">
    <citation type="journal article" date="2020" name="Arch. Microbiol.">
        <title>Bradyrhizobium uaiense sp. nov., a new highly efficient cowpea symbiont.</title>
        <authorList>
            <person name="Cabral Michel D."/>
            <person name="Azarias Guimaraes A."/>
            <person name="Martins da Costa E."/>
            <person name="Soares de Carvalho T."/>
            <person name="Balsanelli E."/>
            <person name="Willems A."/>
            <person name="Maltempi de Souza E."/>
            <person name="de Souza Moreira F.M."/>
        </authorList>
    </citation>
    <scope>NUCLEOTIDE SEQUENCE [LARGE SCALE GENOMIC DNA]</scope>
    <source>
        <strain evidence="1 2">UFLA 03-164</strain>
    </source>
</reference>
<protein>
    <submittedName>
        <fullName evidence="1">ABC transporter substrate-binding protein</fullName>
    </submittedName>
</protein>
<evidence type="ECO:0000313" key="2">
    <source>
        <dbReference type="Proteomes" id="UP000468531"/>
    </source>
</evidence>
<organism evidence="1 2">
    <name type="scientific">Bradyrhizobium uaiense</name>
    <dbReference type="NCBI Taxonomy" id="2594946"/>
    <lineage>
        <taxon>Bacteria</taxon>
        <taxon>Pseudomonadati</taxon>
        <taxon>Pseudomonadota</taxon>
        <taxon>Alphaproteobacteria</taxon>
        <taxon>Hyphomicrobiales</taxon>
        <taxon>Nitrobacteraceae</taxon>
        <taxon>Bradyrhizobium</taxon>
    </lineage>
</organism>
<accession>A0A6P1BRI2</accession>
<dbReference type="PROSITE" id="PS51318">
    <property type="entry name" value="TAT"/>
    <property type="match status" value="1"/>
</dbReference>
<dbReference type="Proteomes" id="UP000468531">
    <property type="component" value="Unassembled WGS sequence"/>
</dbReference>
<dbReference type="SUPFAM" id="SSF53850">
    <property type="entry name" value="Periplasmic binding protein-like II"/>
    <property type="match status" value="1"/>
</dbReference>
<dbReference type="InterPro" id="IPR006311">
    <property type="entry name" value="TAT_signal"/>
</dbReference>
<dbReference type="Gene3D" id="3.40.190.10">
    <property type="entry name" value="Periplasmic binding protein-like II"/>
    <property type="match status" value="2"/>
</dbReference>